<dbReference type="OMA" id="TVAWCNP"/>
<dbReference type="Pfam" id="PF01974">
    <property type="entry name" value="tRNA_int_endo"/>
    <property type="match status" value="1"/>
</dbReference>
<dbReference type="EC" id="4.6.1.16" evidence="2"/>
<dbReference type="EMBL" id="LNIX01000003">
    <property type="protein sequence ID" value="OXA57886.1"/>
    <property type="molecule type" value="Genomic_DNA"/>
</dbReference>
<dbReference type="InterPro" id="IPR011856">
    <property type="entry name" value="tRNA_endonuc-like_dom_sf"/>
</dbReference>
<dbReference type="PANTHER" id="PTHR13070:SF0">
    <property type="entry name" value="TRNA-SPLICING ENDONUCLEASE SUBUNIT SEN34"/>
    <property type="match status" value="1"/>
</dbReference>
<keyword evidence="8" id="KW-0378">Hydrolase</keyword>
<name>A0A226EMU1_FOLCA</name>
<dbReference type="CDD" id="cd22363">
    <property type="entry name" value="tRNA-intron_lyase_C"/>
    <property type="match status" value="1"/>
</dbReference>
<reference evidence="8 9" key="1">
    <citation type="submission" date="2015-12" db="EMBL/GenBank/DDBJ databases">
        <title>The genome of Folsomia candida.</title>
        <authorList>
            <person name="Faddeeva A."/>
            <person name="Derks M.F."/>
            <person name="Anvar Y."/>
            <person name="Smit S."/>
            <person name="Van Straalen N."/>
            <person name="Roelofs D."/>
        </authorList>
    </citation>
    <scope>NUCLEOTIDE SEQUENCE [LARGE SCALE GENOMIC DNA]</scope>
    <source>
        <strain evidence="8 9">VU population</strain>
        <tissue evidence="8">Whole body</tissue>
    </source>
</reference>
<dbReference type="SUPFAM" id="SSF53032">
    <property type="entry name" value="tRNA-intron endonuclease catalytic domain-like"/>
    <property type="match status" value="1"/>
</dbReference>
<keyword evidence="3" id="KW-0819">tRNA processing</keyword>
<comment type="catalytic activity">
    <reaction evidence="5">
        <text>pretRNA = a 3'-half-tRNA molecule with a 5'-OH end + a 5'-half-tRNA molecule with a 2',3'-cyclic phosphate end + an intron with a 2',3'-cyclic phosphate and a 5'-hydroxyl terminus.</text>
        <dbReference type="EC" id="4.6.1.16"/>
    </reaction>
</comment>
<dbReference type="OrthoDB" id="48041at2759"/>
<dbReference type="Pfam" id="PF26577">
    <property type="entry name" value="TSEN34_N"/>
    <property type="match status" value="1"/>
</dbReference>
<keyword evidence="8" id="KW-0540">Nuclease</keyword>
<evidence type="ECO:0000259" key="6">
    <source>
        <dbReference type="Pfam" id="PF01974"/>
    </source>
</evidence>
<keyword evidence="9" id="KW-1185">Reference proteome</keyword>
<evidence type="ECO:0000259" key="7">
    <source>
        <dbReference type="Pfam" id="PF26577"/>
    </source>
</evidence>
<keyword evidence="8" id="KW-0255">Endonuclease</keyword>
<evidence type="ECO:0000256" key="2">
    <source>
        <dbReference type="ARBA" id="ARBA00012573"/>
    </source>
</evidence>
<dbReference type="PANTHER" id="PTHR13070">
    <property type="entry name" value="TRNA-SPLICING ENDONUCLEASE SUBUNIT SEN34-RELATED"/>
    <property type="match status" value="1"/>
</dbReference>
<protein>
    <recommendedName>
        <fullName evidence="2">tRNA-intron lyase</fullName>
        <ecNumber evidence="2">4.6.1.16</ecNumber>
    </recommendedName>
</protein>
<keyword evidence="4" id="KW-0456">Lyase</keyword>
<feature type="domain" description="TSEN34 N-terminal" evidence="7">
    <location>
        <begin position="2"/>
        <end position="70"/>
    </location>
</feature>
<dbReference type="GO" id="GO:0003676">
    <property type="term" value="F:nucleic acid binding"/>
    <property type="evidence" value="ECO:0007669"/>
    <property type="project" value="InterPro"/>
</dbReference>
<dbReference type="Gene3D" id="3.40.1350.10">
    <property type="match status" value="1"/>
</dbReference>
<evidence type="ECO:0000256" key="3">
    <source>
        <dbReference type="ARBA" id="ARBA00022694"/>
    </source>
</evidence>
<accession>A0A226EMU1</accession>
<dbReference type="InterPro" id="IPR059049">
    <property type="entry name" value="TSEN34_N"/>
</dbReference>
<dbReference type="STRING" id="158441.A0A226EMU1"/>
<dbReference type="InterPro" id="IPR036167">
    <property type="entry name" value="tRNA_intron_Endo_cat-like_sf"/>
</dbReference>
<sequence length="269" mass="31491">MISITISNGVPYVWDAQDWLLLRKEHRITGVLDGPVGTGLSGRLRWNLPMRLSQVEVQYLVSRGIVQTVHAPNLAHDNPPINAPIFNQVIQQRKDEQLEQFKRKRREEIVAYLDKMLEGKRRKGKIGEITDKEAFIQGELDKITKMPYEMYQLDLKDPWKEEYLPYNFPIPTTYQEKLKFRVFEDFHLHKKYWLSSGAKFGGDFLAYPGDPRHFHAEFIIMCLEQKIKLNDCMVSQSRLAMTVKKTLLIATIDEHTDNLMYYVPKGFKS</sequence>
<comment type="caution">
    <text evidence="8">The sequence shown here is derived from an EMBL/GenBank/DDBJ whole genome shotgun (WGS) entry which is preliminary data.</text>
</comment>
<dbReference type="InterPro" id="IPR006677">
    <property type="entry name" value="tRNA_intron_Endonuc_cat-like"/>
</dbReference>
<evidence type="ECO:0000313" key="9">
    <source>
        <dbReference type="Proteomes" id="UP000198287"/>
    </source>
</evidence>
<proteinExistence type="inferred from homology"/>
<dbReference type="AlphaFoldDB" id="A0A226EMU1"/>
<feature type="domain" description="tRNA intron endonuclease catalytic" evidence="6">
    <location>
        <begin position="178"/>
        <end position="257"/>
    </location>
</feature>
<evidence type="ECO:0000313" key="8">
    <source>
        <dbReference type="EMBL" id="OXA57886.1"/>
    </source>
</evidence>
<evidence type="ECO:0000256" key="5">
    <source>
        <dbReference type="ARBA" id="ARBA00034031"/>
    </source>
</evidence>
<dbReference type="GO" id="GO:0005634">
    <property type="term" value="C:nucleus"/>
    <property type="evidence" value="ECO:0007669"/>
    <property type="project" value="UniProtKB-ARBA"/>
</dbReference>
<comment type="similarity">
    <text evidence="1">Belongs to the tRNA-intron endonuclease family.</text>
</comment>
<evidence type="ECO:0000256" key="4">
    <source>
        <dbReference type="ARBA" id="ARBA00023239"/>
    </source>
</evidence>
<dbReference type="GO" id="GO:0000213">
    <property type="term" value="F:tRNA-intron lyase activity"/>
    <property type="evidence" value="ECO:0007669"/>
    <property type="project" value="UniProtKB-EC"/>
</dbReference>
<dbReference type="GO" id="GO:0000379">
    <property type="term" value="P:tRNA-type intron splice site recognition and cleavage"/>
    <property type="evidence" value="ECO:0007669"/>
    <property type="project" value="TreeGrafter"/>
</dbReference>
<dbReference type="Proteomes" id="UP000198287">
    <property type="component" value="Unassembled WGS sequence"/>
</dbReference>
<gene>
    <name evidence="8" type="ORF">Fcan01_08451</name>
</gene>
<organism evidence="8 9">
    <name type="scientific">Folsomia candida</name>
    <name type="common">Springtail</name>
    <dbReference type="NCBI Taxonomy" id="158441"/>
    <lineage>
        <taxon>Eukaryota</taxon>
        <taxon>Metazoa</taxon>
        <taxon>Ecdysozoa</taxon>
        <taxon>Arthropoda</taxon>
        <taxon>Hexapoda</taxon>
        <taxon>Collembola</taxon>
        <taxon>Entomobryomorpha</taxon>
        <taxon>Isotomoidea</taxon>
        <taxon>Isotomidae</taxon>
        <taxon>Proisotominae</taxon>
        <taxon>Folsomia</taxon>
    </lineage>
</organism>
<evidence type="ECO:0000256" key="1">
    <source>
        <dbReference type="ARBA" id="ARBA00008078"/>
    </source>
</evidence>